<dbReference type="EMBL" id="CAMPGE010000845">
    <property type="protein sequence ID" value="CAI2359605.1"/>
    <property type="molecule type" value="Genomic_DNA"/>
</dbReference>
<comment type="caution">
    <text evidence="2">The sequence shown here is derived from an EMBL/GenBank/DDBJ whole genome shotgun (WGS) entry which is preliminary data.</text>
</comment>
<gene>
    <name evidence="2" type="ORF">ECRASSUSDP1_LOCUS897</name>
</gene>
<sequence length="592" mass="69327">MDSSCEFESPSGPENRDYIEKRKRINYSPESVTIAKKSALIKYFDNQTVNIDLDDSRDIRDQRLSINNDMTLSQPPTNNKHTINPHQVTHKSVMYRRASKLKTISNSIKSTKNKFYSLKDSVYSQISNASLIDYKKKLQSQISSIKAADIFDTSTRYTVLNEPTSLLSSIITRKSSPSCKKSKGHDEYSSTCERGNRSRMRFRSEESKKTPGFLKKDQFSRVRSILQRKKIRKKLRQKRKNGINTKDFTSKNKYLNLKASKGFSNIRFKIDREKNPKLHTKFFPELERLKKAARINLKKFDHLRDTSHWAIKNMEMNKSAYHYFNYQINHKTLKPEPFPEDGKRLEQLKILDHAPKPTLYSEGTRLTTYLKKMHEKLVDVNIQYEFNLHLKHKDCDIKTYKEHLDSLTRSLAYLKAHPAPLNIKTCNLAVLYSDPSKSHLLDRSKYYCNHDDICYIVNTLFQYREFLMSKCEIVAPIHERCLLSLKKLLFDTQMPHLYKDLKETHSDCTVDNTVHLILKIKYLLQVRALLLRIIKESLLKEQTLVCLKKLLLCGKVDDDNLRIMNTLVEDYENPPVESVVDYEDPENTCLDL</sequence>
<evidence type="ECO:0000256" key="1">
    <source>
        <dbReference type="SAM" id="MobiDB-lite"/>
    </source>
</evidence>
<accession>A0AAD1U096</accession>
<organism evidence="2 3">
    <name type="scientific">Euplotes crassus</name>
    <dbReference type="NCBI Taxonomy" id="5936"/>
    <lineage>
        <taxon>Eukaryota</taxon>
        <taxon>Sar</taxon>
        <taxon>Alveolata</taxon>
        <taxon>Ciliophora</taxon>
        <taxon>Intramacronucleata</taxon>
        <taxon>Spirotrichea</taxon>
        <taxon>Hypotrichia</taxon>
        <taxon>Euplotida</taxon>
        <taxon>Euplotidae</taxon>
        <taxon>Moneuplotes</taxon>
    </lineage>
</organism>
<protein>
    <submittedName>
        <fullName evidence="2">Uncharacterized protein</fullName>
    </submittedName>
</protein>
<dbReference type="Proteomes" id="UP001295684">
    <property type="component" value="Unassembled WGS sequence"/>
</dbReference>
<keyword evidence="3" id="KW-1185">Reference proteome</keyword>
<dbReference type="AlphaFoldDB" id="A0AAD1U096"/>
<feature type="region of interest" description="Disordered" evidence="1">
    <location>
        <begin position="178"/>
        <end position="207"/>
    </location>
</feature>
<proteinExistence type="predicted"/>
<reference evidence="2" key="1">
    <citation type="submission" date="2023-07" db="EMBL/GenBank/DDBJ databases">
        <authorList>
            <consortium name="AG Swart"/>
            <person name="Singh M."/>
            <person name="Singh A."/>
            <person name="Seah K."/>
            <person name="Emmerich C."/>
        </authorList>
    </citation>
    <scope>NUCLEOTIDE SEQUENCE</scope>
    <source>
        <strain evidence="2">DP1</strain>
    </source>
</reference>
<evidence type="ECO:0000313" key="3">
    <source>
        <dbReference type="Proteomes" id="UP001295684"/>
    </source>
</evidence>
<name>A0AAD1U096_EUPCR</name>
<evidence type="ECO:0000313" key="2">
    <source>
        <dbReference type="EMBL" id="CAI2359605.1"/>
    </source>
</evidence>